<proteinExistence type="predicted"/>
<accession>A0A0E9Q7K1</accession>
<evidence type="ECO:0000313" key="1">
    <source>
        <dbReference type="EMBL" id="JAH12846.1"/>
    </source>
</evidence>
<organism evidence="1">
    <name type="scientific">Anguilla anguilla</name>
    <name type="common">European freshwater eel</name>
    <name type="synonym">Muraena anguilla</name>
    <dbReference type="NCBI Taxonomy" id="7936"/>
    <lineage>
        <taxon>Eukaryota</taxon>
        <taxon>Metazoa</taxon>
        <taxon>Chordata</taxon>
        <taxon>Craniata</taxon>
        <taxon>Vertebrata</taxon>
        <taxon>Euteleostomi</taxon>
        <taxon>Actinopterygii</taxon>
        <taxon>Neopterygii</taxon>
        <taxon>Teleostei</taxon>
        <taxon>Anguilliformes</taxon>
        <taxon>Anguillidae</taxon>
        <taxon>Anguilla</taxon>
    </lineage>
</organism>
<dbReference type="AlphaFoldDB" id="A0A0E9Q7K1"/>
<protein>
    <submittedName>
        <fullName evidence="1">Uncharacterized protein</fullName>
    </submittedName>
</protein>
<reference evidence="1" key="1">
    <citation type="submission" date="2014-11" db="EMBL/GenBank/DDBJ databases">
        <authorList>
            <person name="Amaro Gonzalez C."/>
        </authorList>
    </citation>
    <scope>NUCLEOTIDE SEQUENCE</scope>
</reference>
<name>A0A0E9Q7K1_ANGAN</name>
<sequence length="35" mass="3794">MLIHIKKSSGSLGNYNKGEFIVFGVKTLICYCTAG</sequence>
<reference evidence="1" key="2">
    <citation type="journal article" date="2015" name="Fish Shellfish Immunol.">
        <title>Early steps in the European eel (Anguilla anguilla)-Vibrio vulnificus interaction in the gills: Role of the RtxA13 toxin.</title>
        <authorList>
            <person name="Callol A."/>
            <person name="Pajuelo D."/>
            <person name="Ebbesson L."/>
            <person name="Teles M."/>
            <person name="MacKenzie S."/>
            <person name="Amaro C."/>
        </authorList>
    </citation>
    <scope>NUCLEOTIDE SEQUENCE</scope>
</reference>
<dbReference type="EMBL" id="GBXM01095731">
    <property type="protein sequence ID" value="JAH12846.1"/>
    <property type="molecule type" value="Transcribed_RNA"/>
</dbReference>